<protein>
    <submittedName>
        <fullName evidence="1">Uncharacterized protein</fullName>
    </submittedName>
</protein>
<dbReference type="Proteomes" id="UP000466445">
    <property type="component" value="Chromosome"/>
</dbReference>
<organism evidence="1 2">
    <name type="scientific">Mycolicibacterium sarraceniae</name>
    <dbReference type="NCBI Taxonomy" id="1534348"/>
    <lineage>
        <taxon>Bacteria</taxon>
        <taxon>Bacillati</taxon>
        <taxon>Actinomycetota</taxon>
        <taxon>Actinomycetes</taxon>
        <taxon>Mycobacteriales</taxon>
        <taxon>Mycobacteriaceae</taxon>
        <taxon>Mycolicibacterium</taxon>
    </lineage>
</organism>
<keyword evidence="2" id="KW-1185">Reference proteome</keyword>
<evidence type="ECO:0000313" key="1">
    <source>
        <dbReference type="EMBL" id="BBY58426.1"/>
    </source>
</evidence>
<dbReference type="AlphaFoldDB" id="A0A7I7SRJ6"/>
<reference evidence="1 2" key="1">
    <citation type="journal article" date="2019" name="Emerg. Microbes Infect.">
        <title>Comprehensive subspecies identification of 175 nontuberculous mycobacteria species based on 7547 genomic profiles.</title>
        <authorList>
            <person name="Matsumoto Y."/>
            <person name="Kinjo T."/>
            <person name="Motooka D."/>
            <person name="Nabeya D."/>
            <person name="Jung N."/>
            <person name="Uechi K."/>
            <person name="Horii T."/>
            <person name="Iida T."/>
            <person name="Fujita J."/>
            <person name="Nakamura S."/>
        </authorList>
    </citation>
    <scope>NUCLEOTIDE SEQUENCE [LARGE SCALE GENOMIC DNA]</scope>
    <source>
        <strain evidence="1 2">JCM 30395</strain>
    </source>
</reference>
<sequence>MVEVGVEHIGRDVPSGGEVFIGVVHQTQRSQCPTNFDDGTAAVTAAQDITSAAPVPGGIAPGTVAKTRHAGPFGHHCQRASEALTIAHRLGGILSEACRIPENGRRSRL</sequence>
<dbReference type="KEGG" id="msar:MSAR_15620"/>
<proteinExistence type="predicted"/>
<evidence type="ECO:0000313" key="2">
    <source>
        <dbReference type="Proteomes" id="UP000466445"/>
    </source>
</evidence>
<accession>A0A7I7SRJ6</accession>
<dbReference type="EMBL" id="AP022595">
    <property type="protein sequence ID" value="BBY58426.1"/>
    <property type="molecule type" value="Genomic_DNA"/>
</dbReference>
<name>A0A7I7SRJ6_9MYCO</name>
<gene>
    <name evidence="1" type="ORF">MSAR_15620</name>
</gene>